<evidence type="ECO:0000259" key="4">
    <source>
        <dbReference type="PROSITE" id="PS00498"/>
    </source>
</evidence>
<dbReference type="PROSITE" id="PS00498">
    <property type="entry name" value="TYROSINASE_2"/>
    <property type="match status" value="1"/>
</dbReference>
<dbReference type="Proteomes" id="UP000663827">
    <property type="component" value="Unassembled WGS sequence"/>
</dbReference>
<dbReference type="AlphaFoldDB" id="A0A8H3E3S0"/>
<protein>
    <recommendedName>
        <fullName evidence="4">Tyrosinase copper-binding domain-containing protein</fullName>
    </recommendedName>
</protein>
<evidence type="ECO:0000256" key="3">
    <source>
        <dbReference type="SAM" id="SignalP"/>
    </source>
</evidence>
<dbReference type="Proteomes" id="UP000663850">
    <property type="component" value="Unassembled WGS sequence"/>
</dbReference>
<evidence type="ECO:0000313" key="7">
    <source>
        <dbReference type="Proteomes" id="UP000663827"/>
    </source>
</evidence>
<sequence>MWSAILSLPRLCLSLSLVSTVLSAPTVARDECSKPSVRREWRNLSNEQKTAYHNAVKCIQKKGSVIDSGGRSQNKLDDFTYVHYELRDIVHRVAAFLPWHRWFLELHIEELTKCGYTDPMPFWDWTRDSGTAAKFLSSEMFHPKKGFGSLGLVEACVEDGPYANLQVNIPAPHCLTRGFDPKTIEPKQWTKAEIRKIMDNSDYVNFWNQTERIPHDKIHNAVGGDLKEHYSPNDPLFYLHHAQIDRMWTLWQGRNKTRLYDYAGNTVQNTTTNTALLNDMMPMLDLAESRNVEGFMDTQANGLCYTYEDDE</sequence>
<proteinExistence type="predicted"/>
<comment type="caution">
    <text evidence="6">The sequence shown here is derived from an EMBL/GenBank/DDBJ whole genome shotgun (WGS) entry which is preliminary data.</text>
</comment>
<evidence type="ECO:0000256" key="2">
    <source>
        <dbReference type="ARBA" id="ARBA00023008"/>
    </source>
</evidence>
<dbReference type="InterPro" id="IPR050316">
    <property type="entry name" value="Tyrosinase/Hemocyanin"/>
</dbReference>
<dbReference type="Pfam" id="PF00264">
    <property type="entry name" value="Tyrosinase"/>
    <property type="match status" value="1"/>
</dbReference>
<dbReference type="SUPFAM" id="SSF48056">
    <property type="entry name" value="Di-copper centre-containing domain"/>
    <property type="match status" value="1"/>
</dbReference>
<organism evidence="6 7">
    <name type="scientific">Rhizoctonia solani</name>
    <dbReference type="NCBI Taxonomy" id="456999"/>
    <lineage>
        <taxon>Eukaryota</taxon>
        <taxon>Fungi</taxon>
        <taxon>Dikarya</taxon>
        <taxon>Basidiomycota</taxon>
        <taxon>Agaricomycotina</taxon>
        <taxon>Agaricomycetes</taxon>
        <taxon>Cantharellales</taxon>
        <taxon>Ceratobasidiaceae</taxon>
        <taxon>Rhizoctonia</taxon>
    </lineage>
</organism>
<accession>A0A8H3E3S0</accession>
<keyword evidence="2" id="KW-0186">Copper</keyword>
<gene>
    <name evidence="5" type="ORF">RDB_LOCUS41984</name>
    <name evidence="6" type="ORF">RDB_LOCUS99446</name>
</gene>
<evidence type="ECO:0000313" key="6">
    <source>
        <dbReference type="EMBL" id="CAE7161004.1"/>
    </source>
</evidence>
<dbReference type="Gene3D" id="1.10.1280.10">
    <property type="entry name" value="Di-copper center containing domain from catechol oxidase"/>
    <property type="match status" value="1"/>
</dbReference>
<evidence type="ECO:0000313" key="5">
    <source>
        <dbReference type="EMBL" id="CAE6451562.1"/>
    </source>
</evidence>
<feature type="signal peptide" evidence="3">
    <location>
        <begin position="1"/>
        <end position="23"/>
    </location>
</feature>
<reference evidence="6" key="1">
    <citation type="submission" date="2021-01" db="EMBL/GenBank/DDBJ databases">
        <authorList>
            <person name="Kaushik A."/>
        </authorList>
    </citation>
    <scope>NUCLEOTIDE SEQUENCE</scope>
    <source>
        <strain evidence="6">AG5</strain>
        <strain evidence="5">Type strain: AG8-Rh-89/</strain>
    </source>
</reference>
<keyword evidence="3" id="KW-0732">Signal</keyword>
<dbReference type="EMBL" id="CAJNJQ010002089">
    <property type="protein sequence ID" value="CAE7161004.1"/>
    <property type="molecule type" value="Genomic_DNA"/>
</dbReference>
<dbReference type="PRINTS" id="PR00092">
    <property type="entry name" value="TYROSINASE"/>
</dbReference>
<keyword evidence="1" id="KW-0479">Metal-binding</keyword>
<dbReference type="InterPro" id="IPR002227">
    <property type="entry name" value="Tyrosinase_Cu-bd"/>
</dbReference>
<dbReference type="PANTHER" id="PTHR11474:SF126">
    <property type="entry name" value="TYROSINASE-LIKE PROTEIN TYR-1-RELATED"/>
    <property type="match status" value="1"/>
</dbReference>
<dbReference type="GO" id="GO:0046872">
    <property type="term" value="F:metal ion binding"/>
    <property type="evidence" value="ECO:0007669"/>
    <property type="project" value="UniProtKB-KW"/>
</dbReference>
<dbReference type="EMBL" id="CAJMWZ010002225">
    <property type="protein sequence ID" value="CAE6451562.1"/>
    <property type="molecule type" value="Genomic_DNA"/>
</dbReference>
<dbReference type="PANTHER" id="PTHR11474">
    <property type="entry name" value="TYROSINASE FAMILY MEMBER"/>
    <property type="match status" value="1"/>
</dbReference>
<dbReference type="InterPro" id="IPR008922">
    <property type="entry name" value="Di-copper_centre_dom_sf"/>
</dbReference>
<feature type="domain" description="Tyrosinase copper-binding" evidence="4">
    <location>
        <begin position="234"/>
        <end position="245"/>
    </location>
</feature>
<name>A0A8H3E3S0_9AGAM</name>
<dbReference type="GO" id="GO:0016491">
    <property type="term" value="F:oxidoreductase activity"/>
    <property type="evidence" value="ECO:0007669"/>
    <property type="project" value="InterPro"/>
</dbReference>
<feature type="chain" id="PRO_5035704788" description="Tyrosinase copper-binding domain-containing protein" evidence="3">
    <location>
        <begin position="24"/>
        <end position="311"/>
    </location>
</feature>
<evidence type="ECO:0000256" key="1">
    <source>
        <dbReference type="ARBA" id="ARBA00022723"/>
    </source>
</evidence>